<dbReference type="AlphaFoldDB" id="A0A5J4UWT3"/>
<feature type="non-terminal residue" evidence="1">
    <location>
        <position position="93"/>
    </location>
</feature>
<sequence>MSTSIISSEIGASFSQPDIGISDLISLYLAQPVVIGYAWLTLPAVGLCHNPFANASFPVYLDIKALKGLIVFSEMQSSSTDRQGPDKEPMSHN</sequence>
<protein>
    <submittedName>
        <fullName evidence="1">Uncharacterized protein</fullName>
    </submittedName>
</protein>
<accession>A0A5J4UWT3</accession>
<organism evidence="1 2">
    <name type="scientific">Streblomastix strix</name>
    <dbReference type="NCBI Taxonomy" id="222440"/>
    <lineage>
        <taxon>Eukaryota</taxon>
        <taxon>Metamonada</taxon>
        <taxon>Preaxostyla</taxon>
        <taxon>Oxymonadida</taxon>
        <taxon>Streblomastigidae</taxon>
        <taxon>Streblomastix</taxon>
    </lineage>
</organism>
<dbReference type="EMBL" id="SNRW01011609">
    <property type="protein sequence ID" value="KAA6374929.1"/>
    <property type="molecule type" value="Genomic_DNA"/>
</dbReference>
<evidence type="ECO:0000313" key="2">
    <source>
        <dbReference type="Proteomes" id="UP000324800"/>
    </source>
</evidence>
<comment type="caution">
    <text evidence="1">The sequence shown here is derived from an EMBL/GenBank/DDBJ whole genome shotgun (WGS) entry which is preliminary data.</text>
</comment>
<reference evidence="1 2" key="1">
    <citation type="submission" date="2019-03" db="EMBL/GenBank/DDBJ databases">
        <title>Single cell metagenomics reveals metabolic interactions within the superorganism composed of flagellate Streblomastix strix and complex community of Bacteroidetes bacteria on its surface.</title>
        <authorList>
            <person name="Treitli S.C."/>
            <person name="Kolisko M."/>
            <person name="Husnik F."/>
            <person name="Keeling P."/>
            <person name="Hampl V."/>
        </authorList>
    </citation>
    <scope>NUCLEOTIDE SEQUENCE [LARGE SCALE GENOMIC DNA]</scope>
    <source>
        <strain evidence="1">ST1C</strain>
    </source>
</reference>
<dbReference type="Proteomes" id="UP000324800">
    <property type="component" value="Unassembled WGS sequence"/>
</dbReference>
<evidence type="ECO:0000313" key="1">
    <source>
        <dbReference type="EMBL" id="KAA6374929.1"/>
    </source>
</evidence>
<gene>
    <name evidence="1" type="ORF">EZS28_029542</name>
</gene>
<name>A0A5J4UWT3_9EUKA</name>
<proteinExistence type="predicted"/>